<evidence type="ECO:0000313" key="2">
    <source>
        <dbReference type="Proteomes" id="UP000176504"/>
    </source>
</evidence>
<organism evidence="1 2">
    <name type="scientific">candidate division WWE3 bacterium RIFCSPLOWO2_01_FULL_41_18</name>
    <dbReference type="NCBI Taxonomy" id="1802625"/>
    <lineage>
        <taxon>Bacteria</taxon>
        <taxon>Katanobacteria</taxon>
    </lineage>
</organism>
<name>A0A1F4VEU1_UNCKA</name>
<evidence type="ECO:0000313" key="1">
    <source>
        <dbReference type="EMBL" id="OGC55771.1"/>
    </source>
</evidence>
<gene>
    <name evidence="1" type="ORF">A3A78_01895</name>
</gene>
<dbReference type="AlphaFoldDB" id="A0A1F4VEU1"/>
<dbReference type="Proteomes" id="UP000176504">
    <property type="component" value="Unassembled WGS sequence"/>
</dbReference>
<sequence length="113" mass="12671">MKKVICIGNPVLHVLIKCLNHKGYDVLISRSYHDAAALLGKEGVVAVIIERDTVYGRDRAAGQAKELQKIIPTILFTTADTAKGVKYVVSTSWPNRLNRILHYLQEIEKESVR</sequence>
<accession>A0A1F4VEU1</accession>
<comment type="caution">
    <text evidence="1">The sequence shown here is derived from an EMBL/GenBank/DDBJ whole genome shotgun (WGS) entry which is preliminary data.</text>
</comment>
<dbReference type="EMBL" id="MEVI01000001">
    <property type="protein sequence ID" value="OGC55771.1"/>
    <property type="molecule type" value="Genomic_DNA"/>
</dbReference>
<protein>
    <recommendedName>
        <fullName evidence="3">Response regulatory domain-containing protein</fullName>
    </recommendedName>
</protein>
<proteinExistence type="predicted"/>
<reference evidence="1 2" key="1">
    <citation type="journal article" date="2016" name="Nat. Commun.">
        <title>Thousands of microbial genomes shed light on interconnected biogeochemical processes in an aquifer system.</title>
        <authorList>
            <person name="Anantharaman K."/>
            <person name="Brown C.T."/>
            <person name="Hug L.A."/>
            <person name="Sharon I."/>
            <person name="Castelle C.J."/>
            <person name="Probst A.J."/>
            <person name="Thomas B.C."/>
            <person name="Singh A."/>
            <person name="Wilkins M.J."/>
            <person name="Karaoz U."/>
            <person name="Brodie E.L."/>
            <person name="Williams K.H."/>
            <person name="Hubbard S.S."/>
            <person name="Banfield J.F."/>
        </authorList>
    </citation>
    <scope>NUCLEOTIDE SEQUENCE [LARGE SCALE GENOMIC DNA]</scope>
</reference>
<evidence type="ECO:0008006" key="3">
    <source>
        <dbReference type="Google" id="ProtNLM"/>
    </source>
</evidence>